<proteinExistence type="predicted"/>
<dbReference type="GeneTree" id="ENSGT00390000000121"/>
<feature type="compositionally biased region" description="Basic residues" evidence="3">
    <location>
        <begin position="107"/>
        <end position="116"/>
    </location>
</feature>
<feature type="region of interest" description="Disordered" evidence="3">
    <location>
        <begin position="1"/>
        <end position="91"/>
    </location>
</feature>
<reference evidence="6" key="3">
    <citation type="submission" date="2025-09" db="UniProtKB">
        <authorList>
            <consortium name="Ensembl"/>
        </authorList>
    </citation>
    <scope>IDENTIFICATION</scope>
    <source>
        <strain evidence="6">breed Abyssinian</strain>
    </source>
</reference>
<evidence type="ECO:0000256" key="4">
    <source>
        <dbReference type="SAM" id="Phobius"/>
    </source>
</evidence>
<sequence>MLSHPSVTAPHLSPALRGPKQKRKRMRLAGRPVPGVAPATASGTVRHLPARPAGRRGGREPGGRRAGARPSVRTWAGGRPRAAGSAPSPRRCRCRCCCCCCSGRRRRPVGRGARPRRGGEGLGGGGGGGGAPPTPAAGRCPGPDAAPTRGDTWTGRRGGPPPPAREPRLPRFRGEGTEPRSPAGLRAGGSQPLGEIWEGGCLSPAPPRGKTVPSTPLAEPAGVRGRPPVSGSLPSDPERGGRTGWGLRPCGEKTCAGGVTCPPPTSVEHADIRVKSYKLNSTERYTCNTGFKRKAGTSTLTECVLNKTTNTAHWTIPNLKCISTYSYSSGTVTAAIVMPVAVLCVVCVGLLVCYKRSRQTSQIRTVAMENMEEIPMTGGTNGRDEDAENQAHNLGNSRGELRAAKAEARMPTLP</sequence>
<feature type="domain" description="Sushi" evidence="5">
    <location>
        <begin position="259"/>
        <end position="323"/>
    </location>
</feature>
<dbReference type="CDD" id="cd00033">
    <property type="entry name" value="CCP"/>
    <property type="match status" value="1"/>
</dbReference>
<dbReference type="SUPFAM" id="SSF57535">
    <property type="entry name" value="Complement control module/SCR domain"/>
    <property type="match status" value="1"/>
</dbReference>
<evidence type="ECO:0000256" key="3">
    <source>
        <dbReference type="SAM" id="MobiDB-lite"/>
    </source>
</evidence>
<feature type="compositionally biased region" description="Gly residues" evidence="3">
    <location>
        <begin position="120"/>
        <end position="131"/>
    </location>
</feature>
<dbReference type="SMART" id="SM00032">
    <property type="entry name" value="CCP"/>
    <property type="match status" value="1"/>
</dbReference>
<dbReference type="InterPro" id="IPR035976">
    <property type="entry name" value="Sushi/SCR/CCP_sf"/>
</dbReference>
<evidence type="ECO:0000313" key="6">
    <source>
        <dbReference type="Ensembl" id="ENSFCTP00005035612.1"/>
    </source>
</evidence>
<keyword evidence="4" id="KW-0812">Transmembrane</keyword>
<feature type="compositionally biased region" description="Low complexity" evidence="3">
    <location>
        <begin position="136"/>
        <end position="155"/>
    </location>
</feature>
<keyword evidence="4" id="KW-0472">Membrane</keyword>
<dbReference type="Proteomes" id="UP000823872">
    <property type="component" value="Chromosome B4"/>
</dbReference>
<dbReference type="InterPro" id="IPR000436">
    <property type="entry name" value="Sushi_SCR_CCP_dom"/>
</dbReference>
<feature type="region of interest" description="Disordered" evidence="3">
    <location>
        <begin position="107"/>
        <end position="189"/>
    </location>
</feature>
<dbReference type="PROSITE" id="PS50923">
    <property type="entry name" value="SUSHI"/>
    <property type="match status" value="1"/>
</dbReference>
<dbReference type="Ensembl" id="ENSFCTT00005049121.1">
    <property type="protein sequence ID" value="ENSFCTP00005035612.1"/>
    <property type="gene ID" value="ENSFCTG00005017071.1"/>
</dbReference>
<dbReference type="PANTHER" id="PTHR15060:SF0">
    <property type="entry name" value="INTERLEUKIN-15 RECEPTOR SUBUNIT ALPHA"/>
    <property type="match status" value="1"/>
</dbReference>
<feature type="transmembrane region" description="Helical" evidence="4">
    <location>
        <begin position="332"/>
        <end position="354"/>
    </location>
</feature>
<feature type="compositionally biased region" description="Basic and acidic residues" evidence="3">
    <location>
        <begin position="399"/>
        <end position="408"/>
    </location>
</feature>
<reference evidence="6" key="2">
    <citation type="submission" date="2025-08" db="UniProtKB">
        <authorList>
            <consortium name="Ensembl"/>
        </authorList>
    </citation>
    <scope>IDENTIFICATION</scope>
    <source>
        <strain evidence="6">breed Abyssinian</strain>
    </source>
</reference>
<protein>
    <recommendedName>
        <fullName evidence="5">Sushi domain-containing protein</fullName>
    </recommendedName>
</protein>
<keyword evidence="1" id="KW-1015">Disulfide bond</keyword>
<organism evidence="6 7">
    <name type="scientific">Felis catus</name>
    <name type="common">Cat</name>
    <name type="synonym">Felis silvestris catus</name>
    <dbReference type="NCBI Taxonomy" id="9685"/>
    <lineage>
        <taxon>Eukaryota</taxon>
        <taxon>Metazoa</taxon>
        <taxon>Chordata</taxon>
        <taxon>Craniata</taxon>
        <taxon>Vertebrata</taxon>
        <taxon>Euteleostomi</taxon>
        <taxon>Mammalia</taxon>
        <taxon>Eutheria</taxon>
        <taxon>Laurasiatheria</taxon>
        <taxon>Carnivora</taxon>
        <taxon>Feliformia</taxon>
        <taxon>Felidae</taxon>
        <taxon>Felinae</taxon>
        <taxon>Felis</taxon>
    </lineage>
</organism>
<keyword evidence="4" id="KW-1133">Transmembrane helix</keyword>
<dbReference type="InterPro" id="IPR042372">
    <property type="entry name" value="IL15RA"/>
</dbReference>
<accession>A0ABI7YL89</accession>
<evidence type="ECO:0000256" key="2">
    <source>
        <dbReference type="PROSITE-ProRule" id="PRU00302"/>
    </source>
</evidence>
<evidence type="ECO:0000313" key="7">
    <source>
        <dbReference type="Proteomes" id="UP000823872"/>
    </source>
</evidence>
<feature type="compositionally biased region" description="Basic and acidic residues" evidence="3">
    <location>
        <begin position="165"/>
        <end position="178"/>
    </location>
</feature>
<comment type="caution">
    <text evidence="2">Lacks conserved residue(s) required for the propagation of feature annotation.</text>
</comment>
<keyword evidence="7" id="KW-1185">Reference proteome</keyword>
<name>A0ABI7YL89_FELCA</name>
<feature type="region of interest" description="Disordered" evidence="3">
    <location>
        <begin position="372"/>
        <end position="414"/>
    </location>
</feature>
<feature type="compositionally biased region" description="Basic residues" evidence="3">
    <location>
        <begin position="19"/>
        <end position="28"/>
    </location>
</feature>
<evidence type="ECO:0000256" key="1">
    <source>
        <dbReference type="ARBA" id="ARBA00023157"/>
    </source>
</evidence>
<evidence type="ECO:0000259" key="5">
    <source>
        <dbReference type="PROSITE" id="PS50923"/>
    </source>
</evidence>
<keyword evidence="2" id="KW-0768">Sushi</keyword>
<gene>
    <name evidence="6" type="primary">RSPO1</name>
</gene>
<reference evidence="6 7" key="1">
    <citation type="submission" date="2021-02" db="EMBL/GenBank/DDBJ databases">
        <title>Safari Cat Assemblies.</title>
        <authorList>
            <person name="Bredemeyer K.R."/>
            <person name="Murphy W.J."/>
        </authorList>
    </citation>
    <scope>NUCLEOTIDE SEQUENCE [LARGE SCALE GENOMIC DNA]</scope>
</reference>
<dbReference type="Gene3D" id="2.20.28.230">
    <property type="match status" value="1"/>
</dbReference>
<feature type="compositionally biased region" description="Low complexity" evidence="3">
    <location>
        <begin position="76"/>
        <end position="89"/>
    </location>
</feature>
<dbReference type="PANTHER" id="PTHR15060">
    <property type="entry name" value="INTERLEUKIN-15 RECEPTOR SUBUNIT ALPHA"/>
    <property type="match status" value="1"/>
</dbReference>
<feature type="region of interest" description="Disordered" evidence="3">
    <location>
        <begin position="206"/>
        <end position="244"/>
    </location>
</feature>